<feature type="transmembrane region" description="Helical" evidence="5">
    <location>
        <begin position="94"/>
        <end position="112"/>
    </location>
</feature>
<name>A0A2P8HCP4_9BACI</name>
<feature type="transmembrane region" description="Helical" evidence="5">
    <location>
        <begin position="6"/>
        <end position="25"/>
    </location>
</feature>
<evidence type="ECO:0000256" key="3">
    <source>
        <dbReference type="ARBA" id="ARBA00022989"/>
    </source>
</evidence>
<dbReference type="EMBL" id="PYAV01000009">
    <property type="protein sequence ID" value="PSL43999.1"/>
    <property type="molecule type" value="Genomic_DNA"/>
</dbReference>
<dbReference type="GO" id="GO:0017004">
    <property type="term" value="P:cytochrome complex assembly"/>
    <property type="evidence" value="ECO:0007669"/>
    <property type="project" value="InterPro"/>
</dbReference>
<dbReference type="GO" id="GO:0020037">
    <property type="term" value="F:heme binding"/>
    <property type="evidence" value="ECO:0007669"/>
    <property type="project" value="InterPro"/>
</dbReference>
<evidence type="ECO:0000256" key="4">
    <source>
        <dbReference type="ARBA" id="ARBA00023136"/>
    </source>
</evidence>
<dbReference type="Pfam" id="PF01578">
    <property type="entry name" value="Cytochrom_C_asm"/>
    <property type="match status" value="1"/>
</dbReference>
<comment type="caution">
    <text evidence="7">The sequence shown here is derived from an EMBL/GenBank/DDBJ whole genome shotgun (WGS) entry which is preliminary data.</text>
</comment>
<dbReference type="PANTHER" id="PTHR30071">
    <property type="entry name" value="HEME EXPORTER PROTEIN C"/>
    <property type="match status" value="1"/>
</dbReference>
<sequence length="275" mass="31750">MTTAANVIYILTILLYSISVLGYFIDFIQNNRKVNRIAFWLLSIVWVLQTLFFVIRAIAFDRVPVITPFEGLFLFAWLVVTLSLVLNFFFRIDFLILFTNIIGFIMLAFSLFVPSGDVPEELTNLLVSELLIIHITFVLLSYAGFTLAFAFSSMYAIQNRMLKQKAWSSRLTRFGSLPRLEKLAFASTVLAYPFLLLGVILGFVWAYIQLPVLPWFDAKVLGSLLILIVYGIYMYERAVRNRRGYSLALLNLAGFLLVLINYFLSDELTEFHFWY</sequence>
<protein>
    <submittedName>
        <fullName evidence="7">HemX family protein</fullName>
    </submittedName>
</protein>
<reference evidence="7 8" key="1">
    <citation type="submission" date="2018-03" db="EMBL/GenBank/DDBJ databases">
        <title>Genomic Encyclopedia of Type Strains, Phase III (KMG-III): the genomes of soil and plant-associated and newly described type strains.</title>
        <authorList>
            <person name="Whitman W."/>
        </authorList>
    </citation>
    <scope>NUCLEOTIDE SEQUENCE [LARGE SCALE GENOMIC DNA]</scope>
    <source>
        <strain evidence="7 8">CGMCC 1.07653</strain>
    </source>
</reference>
<evidence type="ECO:0000256" key="2">
    <source>
        <dbReference type="ARBA" id="ARBA00022692"/>
    </source>
</evidence>
<dbReference type="OrthoDB" id="2417400at2"/>
<dbReference type="AlphaFoldDB" id="A0A2P8HCP4"/>
<feature type="transmembrane region" description="Helical" evidence="5">
    <location>
        <begin position="245"/>
        <end position="264"/>
    </location>
</feature>
<dbReference type="PANTHER" id="PTHR30071:SF15">
    <property type="entry name" value="PROTEIN HEMX"/>
    <property type="match status" value="1"/>
</dbReference>
<dbReference type="InterPro" id="IPR045062">
    <property type="entry name" value="Cyt_c_biogenesis_CcsA/CcmC"/>
</dbReference>
<feature type="transmembrane region" description="Helical" evidence="5">
    <location>
        <begin position="183"/>
        <end position="208"/>
    </location>
</feature>
<evidence type="ECO:0000256" key="5">
    <source>
        <dbReference type="SAM" id="Phobius"/>
    </source>
</evidence>
<gene>
    <name evidence="7" type="ORF">B0H94_10956</name>
</gene>
<proteinExistence type="predicted"/>
<accession>A0A2P8HCP4</accession>
<evidence type="ECO:0000256" key="1">
    <source>
        <dbReference type="ARBA" id="ARBA00004141"/>
    </source>
</evidence>
<keyword evidence="2 5" id="KW-0812">Transmembrane</keyword>
<organism evidence="7 8">
    <name type="scientific">Salsuginibacillus halophilus</name>
    <dbReference type="NCBI Taxonomy" id="517424"/>
    <lineage>
        <taxon>Bacteria</taxon>
        <taxon>Bacillati</taxon>
        <taxon>Bacillota</taxon>
        <taxon>Bacilli</taxon>
        <taxon>Bacillales</taxon>
        <taxon>Bacillaceae</taxon>
        <taxon>Salsuginibacillus</taxon>
    </lineage>
</organism>
<feature type="transmembrane region" description="Helical" evidence="5">
    <location>
        <begin position="214"/>
        <end position="233"/>
    </location>
</feature>
<evidence type="ECO:0000259" key="6">
    <source>
        <dbReference type="Pfam" id="PF01578"/>
    </source>
</evidence>
<dbReference type="GO" id="GO:0005886">
    <property type="term" value="C:plasma membrane"/>
    <property type="evidence" value="ECO:0007669"/>
    <property type="project" value="TreeGrafter"/>
</dbReference>
<dbReference type="InterPro" id="IPR002541">
    <property type="entry name" value="Cyt_c_assembly"/>
</dbReference>
<feature type="transmembrane region" description="Helical" evidence="5">
    <location>
        <begin position="71"/>
        <end position="89"/>
    </location>
</feature>
<keyword evidence="4 5" id="KW-0472">Membrane</keyword>
<feature type="domain" description="Cytochrome c assembly protein" evidence="6">
    <location>
        <begin position="70"/>
        <end position="269"/>
    </location>
</feature>
<evidence type="ECO:0000313" key="7">
    <source>
        <dbReference type="EMBL" id="PSL43999.1"/>
    </source>
</evidence>
<dbReference type="Proteomes" id="UP000242310">
    <property type="component" value="Unassembled WGS sequence"/>
</dbReference>
<feature type="transmembrane region" description="Helical" evidence="5">
    <location>
        <begin position="37"/>
        <end position="59"/>
    </location>
</feature>
<feature type="transmembrane region" description="Helical" evidence="5">
    <location>
        <begin position="132"/>
        <end position="157"/>
    </location>
</feature>
<keyword evidence="3 5" id="KW-1133">Transmembrane helix</keyword>
<evidence type="ECO:0000313" key="8">
    <source>
        <dbReference type="Proteomes" id="UP000242310"/>
    </source>
</evidence>
<keyword evidence="8" id="KW-1185">Reference proteome</keyword>
<comment type="subcellular location">
    <subcellularLocation>
        <location evidence="1">Membrane</location>
        <topology evidence="1">Multi-pass membrane protein</topology>
    </subcellularLocation>
</comment>